<reference evidence="1" key="1">
    <citation type="journal article" date="2015" name="Nature">
        <title>Complex archaea that bridge the gap between prokaryotes and eukaryotes.</title>
        <authorList>
            <person name="Spang A."/>
            <person name="Saw J.H."/>
            <person name="Jorgensen S.L."/>
            <person name="Zaremba-Niedzwiedzka K."/>
            <person name="Martijn J."/>
            <person name="Lind A.E."/>
            <person name="van Eijk R."/>
            <person name="Schleper C."/>
            <person name="Guy L."/>
            <person name="Ettema T.J."/>
        </authorList>
    </citation>
    <scope>NUCLEOTIDE SEQUENCE</scope>
</reference>
<dbReference type="EMBL" id="LAZR01000051">
    <property type="protein sequence ID" value="KKN98524.1"/>
    <property type="molecule type" value="Genomic_DNA"/>
</dbReference>
<organism evidence="1">
    <name type="scientific">marine sediment metagenome</name>
    <dbReference type="NCBI Taxonomy" id="412755"/>
    <lineage>
        <taxon>unclassified sequences</taxon>
        <taxon>metagenomes</taxon>
        <taxon>ecological metagenomes</taxon>
    </lineage>
</organism>
<name>A0A0F9V3G1_9ZZZZ</name>
<sequence>MKQTKYRVKKVIYTDDRGSRYYIEFRRWWSPFWKQYRVVSLRGIAELLWWGALDGALYTARNLRLSELKVKSEVDPKVEYVEYFPL</sequence>
<accession>A0A0F9V3G1</accession>
<protein>
    <submittedName>
        <fullName evidence="1">Uncharacterized protein</fullName>
    </submittedName>
</protein>
<comment type="caution">
    <text evidence="1">The sequence shown here is derived from an EMBL/GenBank/DDBJ whole genome shotgun (WGS) entry which is preliminary data.</text>
</comment>
<dbReference type="AlphaFoldDB" id="A0A0F9V3G1"/>
<gene>
    <name evidence="1" type="ORF">LCGC14_0146350</name>
</gene>
<proteinExistence type="predicted"/>
<evidence type="ECO:0000313" key="1">
    <source>
        <dbReference type="EMBL" id="KKN98524.1"/>
    </source>
</evidence>